<keyword evidence="1 2" id="KW-0238">DNA-binding</keyword>
<dbReference type="PROSITE" id="PS50977">
    <property type="entry name" value="HTH_TETR_2"/>
    <property type="match status" value="1"/>
</dbReference>
<dbReference type="Gene3D" id="1.10.357.10">
    <property type="entry name" value="Tetracycline Repressor, domain 2"/>
    <property type="match status" value="1"/>
</dbReference>
<proteinExistence type="predicted"/>
<evidence type="ECO:0000256" key="2">
    <source>
        <dbReference type="PROSITE-ProRule" id="PRU00335"/>
    </source>
</evidence>
<feature type="DNA-binding region" description="H-T-H motif" evidence="2">
    <location>
        <begin position="61"/>
        <end position="80"/>
    </location>
</feature>
<accession>A0A2S3ZRX7</accession>
<evidence type="ECO:0000313" key="5">
    <source>
        <dbReference type="EMBL" id="POH71864.1"/>
    </source>
</evidence>
<protein>
    <recommendedName>
        <fullName evidence="4">HTH tetR-type domain-containing protein</fullName>
    </recommendedName>
</protein>
<dbReference type="Pfam" id="PF21597">
    <property type="entry name" value="TetR_C_43"/>
    <property type="match status" value="1"/>
</dbReference>
<keyword evidence="6" id="KW-1185">Reference proteome</keyword>
<comment type="caution">
    <text evidence="5">The sequence shown here is derived from an EMBL/GenBank/DDBJ whole genome shotgun (WGS) entry which is preliminary data.</text>
</comment>
<dbReference type="EMBL" id="PPXC01000021">
    <property type="protein sequence ID" value="POH71864.1"/>
    <property type="molecule type" value="Genomic_DNA"/>
</dbReference>
<dbReference type="InterPro" id="IPR009057">
    <property type="entry name" value="Homeodomain-like_sf"/>
</dbReference>
<reference evidence="5 6" key="1">
    <citation type="submission" date="2018-01" db="EMBL/GenBank/DDBJ databases">
        <title>Arthrobacter sp. nov., from glaciers in China.</title>
        <authorList>
            <person name="Liu Q."/>
            <person name="Xin Y.-H."/>
        </authorList>
    </citation>
    <scope>NUCLEOTIDE SEQUENCE [LARGE SCALE GENOMIC DNA]</scope>
    <source>
        <strain evidence="5 6">HLT2-12-2</strain>
    </source>
</reference>
<evidence type="ECO:0000259" key="4">
    <source>
        <dbReference type="PROSITE" id="PS50977"/>
    </source>
</evidence>
<dbReference type="SUPFAM" id="SSF46689">
    <property type="entry name" value="Homeodomain-like"/>
    <property type="match status" value="1"/>
</dbReference>
<dbReference type="PRINTS" id="PR00455">
    <property type="entry name" value="HTHTETR"/>
</dbReference>
<dbReference type="InterPro" id="IPR049445">
    <property type="entry name" value="TetR_SbtR-like_C"/>
</dbReference>
<gene>
    <name evidence="5" type="ORF">CVS27_18920</name>
</gene>
<evidence type="ECO:0000313" key="6">
    <source>
        <dbReference type="Proteomes" id="UP000237061"/>
    </source>
</evidence>
<dbReference type="InterPro" id="IPR001647">
    <property type="entry name" value="HTH_TetR"/>
</dbReference>
<name>A0A2S3ZRX7_ARTGL</name>
<dbReference type="Proteomes" id="UP000237061">
    <property type="component" value="Unassembled WGS sequence"/>
</dbReference>
<dbReference type="Pfam" id="PF00440">
    <property type="entry name" value="TetR_N"/>
    <property type="match status" value="1"/>
</dbReference>
<evidence type="ECO:0000256" key="3">
    <source>
        <dbReference type="SAM" id="MobiDB-lite"/>
    </source>
</evidence>
<feature type="compositionally biased region" description="Basic and acidic residues" evidence="3">
    <location>
        <begin position="1"/>
        <end position="19"/>
    </location>
</feature>
<dbReference type="GO" id="GO:0003677">
    <property type="term" value="F:DNA binding"/>
    <property type="evidence" value="ECO:0007669"/>
    <property type="project" value="UniProtKB-UniRule"/>
</dbReference>
<dbReference type="SUPFAM" id="SSF48498">
    <property type="entry name" value="Tetracyclin repressor-like, C-terminal domain"/>
    <property type="match status" value="1"/>
</dbReference>
<organism evidence="5 6">
    <name type="scientific">Arthrobacter glacialis</name>
    <dbReference type="NCBI Taxonomy" id="1664"/>
    <lineage>
        <taxon>Bacteria</taxon>
        <taxon>Bacillati</taxon>
        <taxon>Actinomycetota</taxon>
        <taxon>Actinomycetes</taxon>
        <taxon>Micrococcales</taxon>
        <taxon>Micrococcaceae</taxon>
        <taxon>Arthrobacter</taxon>
    </lineage>
</organism>
<dbReference type="InterPro" id="IPR036271">
    <property type="entry name" value="Tet_transcr_reg_TetR-rel_C_sf"/>
</dbReference>
<dbReference type="AlphaFoldDB" id="A0A2S3ZRX7"/>
<dbReference type="RefSeq" id="WP_103467401.1">
    <property type="nucleotide sequence ID" value="NZ_PPXC01000021.1"/>
</dbReference>
<feature type="compositionally biased region" description="Low complexity" evidence="3">
    <location>
        <begin position="21"/>
        <end position="37"/>
    </location>
</feature>
<feature type="domain" description="HTH tetR-type" evidence="4">
    <location>
        <begin position="39"/>
        <end position="98"/>
    </location>
</feature>
<feature type="region of interest" description="Disordered" evidence="3">
    <location>
        <begin position="1"/>
        <end position="41"/>
    </location>
</feature>
<sequence length="242" mass="26326">MKQLPPRENHESSTGRPHQDAAVPAGPAPHPEAAGEVSSSRDDHLRLAAHELFARNGLGVPLADIARAAGVGVATLYRRYKDKDILILDVYRDHMADGEKFALTANGFAEPWDGIEYFLRRSTYQLLHDRGMRELVLGGYIGGAGWARGSTHEELIAALDAMEAKVTAQLELLVTRAKAAKAVREDFQQQDLLLISAMAQAALPVDHRGTTAVSQRALQLLIEGFRPICTSPQATDGMPTED</sequence>
<evidence type="ECO:0000256" key="1">
    <source>
        <dbReference type="ARBA" id="ARBA00023125"/>
    </source>
</evidence>